<protein>
    <submittedName>
        <fullName evidence="2">Uncharacterized protein</fullName>
    </submittedName>
</protein>
<sequence>MDDLYPRIPPFKCSSNSTILKQQCRSRRSSPPCPHISGVGWPTCSRRVAGSRPGASDAADAQFDCRAGNSSTNRLFSIKAIGVRSRAGPPRVGRCLWLAGFLRGLPLPPPMHSGTAPYIIHPTSALKTIAIKSRPNIFTPLLINTNTIKQELGEESAMTFVKEPSQHLPEAISGNHGKPELARSYRGSNPSPPDCESNVLTLRHLAILNVVGIHVEFTVLQAIVEEINEHCESLAIIICGISTHRGSKGCCWHHLLAPSRRTLANLDVFLQFIALHKLHVSIAVMIHCLKRSFIEAVLSCL</sequence>
<organism evidence="2 3">
    <name type="scientific">Dryococelus australis</name>
    <dbReference type="NCBI Taxonomy" id="614101"/>
    <lineage>
        <taxon>Eukaryota</taxon>
        <taxon>Metazoa</taxon>
        <taxon>Ecdysozoa</taxon>
        <taxon>Arthropoda</taxon>
        <taxon>Hexapoda</taxon>
        <taxon>Insecta</taxon>
        <taxon>Pterygota</taxon>
        <taxon>Neoptera</taxon>
        <taxon>Polyneoptera</taxon>
        <taxon>Phasmatodea</taxon>
        <taxon>Verophasmatodea</taxon>
        <taxon>Anareolatae</taxon>
        <taxon>Phasmatidae</taxon>
        <taxon>Eurycanthinae</taxon>
        <taxon>Dryococelus</taxon>
    </lineage>
</organism>
<evidence type="ECO:0000313" key="3">
    <source>
        <dbReference type="Proteomes" id="UP001159363"/>
    </source>
</evidence>
<dbReference type="EMBL" id="JARBHB010000012">
    <property type="protein sequence ID" value="KAJ8871970.1"/>
    <property type="molecule type" value="Genomic_DNA"/>
</dbReference>
<evidence type="ECO:0000313" key="2">
    <source>
        <dbReference type="EMBL" id="KAJ8871970.1"/>
    </source>
</evidence>
<proteinExistence type="predicted"/>
<accession>A0ABQ9GIX8</accession>
<comment type="caution">
    <text evidence="2">The sequence shown here is derived from an EMBL/GenBank/DDBJ whole genome shotgun (WGS) entry which is preliminary data.</text>
</comment>
<evidence type="ECO:0000256" key="1">
    <source>
        <dbReference type="SAM" id="MobiDB-lite"/>
    </source>
</evidence>
<dbReference type="Proteomes" id="UP001159363">
    <property type="component" value="Chromosome 11"/>
</dbReference>
<name>A0ABQ9GIX8_9NEOP</name>
<keyword evidence="3" id="KW-1185">Reference proteome</keyword>
<gene>
    <name evidence="2" type="ORF">PR048_028310</name>
</gene>
<feature type="region of interest" description="Disordered" evidence="1">
    <location>
        <begin position="168"/>
        <end position="190"/>
    </location>
</feature>
<reference evidence="2 3" key="1">
    <citation type="submission" date="2023-02" db="EMBL/GenBank/DDBJ databases">
        <title>LHISI_Scaffold_Assembly.</title>
        <authorList>
            <person name="Stuart O.P."/>
            <person name="Cleave R."/>
            <person name="Magrath M.J.L."/>
            <person name="Mikheyev A.S."/>
        </authorList>
    </citation>
    <scope>NUCLEOTIDE SEQUENCE [LARGE SCALE GENOMIC DNA]</scope>
    <source>
        <strain evidence="2">Daus_M_001</strain>
        <tissue evidence="2">Leg muscle</tissue>
    </source>
</reference>